<accession>A0ABV2QDG0</accession>
<gene>
    <name evidence="2" type="ORF">ABIE13_004200</name>
</gene>
<organism evidence="2 3">
    <name type="scientific">Ottowia thiooxydans</name>
    <dbReference type="NCBI Taxonomy" id="219182"/>
    <lineage>
        <taxon>Bacteria</taxon>
        <taxon>Pseudomonadati</taxon>
        <taxon>Pseudomonadota</taxon>
        <taxon>Betaproteobacteria</taxon>
        <taxon>Burkholderiales</taxon>
        <taxon>Comamonadaceae</taxon>
        <taxon>Ottowia</taxon>
    </lineage>
</organism>
<feature type="region of interest" description="Disordered" evidence="1">
    <location>
        <begin position="1"/>
        <end position="46"/>
    </location>
</feature>
<evidence type="ECO:0000313" key="2">
    <source>
        <dbReference type="EMBL" id="MET4579077.1"/>
    </source>
</evidence>
<evidence type="ECO:0000256" key="1">
    <source>
        <dbReference type="SAM" id="MobiDB-lite"/>
    </source>
</evidence>
<keyword evidence="3" id="KW-1185">Reference proteome</keyword>
<dbReference type="EMBL" id="JBEPSH010000008">
    <property type="protein sequence ID" value="MET4579077.1"/>
    <property type="molecule type" value="Genomic_DNA"/>
</dbReference>
<sequence>MAKGIQHDKMVKKPKKDTSVPKPSGGSDRPVAPVTTVPLRGKLKNK</sequence>
<dbReference type="Proteomes" id="UP001549320">
    <property type="component" value="Unassembled WGS sequence"/>
</dbReference>
<comment type="caution">
    <text evidence="2">The sequence shown here is derived from an EMBL/GenBank/DDBJ whole genome shotgun (WGS) entry which is preliminary data.</text>
</comment>
<protein>
    <submittedName>
        <fullName evidence="2">Uncharacterized protein</fullName>
    </submittedName>
</protein>
<feature type="compositionally biased region" description="Basic and acidic residues" evidence="1">
    <location>
        <begin position="1"/>
        <end position="19"/>
    </location>
</feature>
<reference evidence="2 3" key="1">
    <citation type="submission" date="2024-06" db="EMBL/GenBank/DDBJ databases">
        <title>Sorghum-associated microbial communities from plants grown in Nebraska, USA.</title>
        <authorList>
            <person name="Schachtman D."/>
        </authorList>
    </citation>
    <scope>NUCLEOTIDE SEQUENCE [LARGE SCALE GENOMIC DNA]</scope>
    <source>
        <strain evidence="2 3">2709</strain>
    </source>
</reference>
<name>A0ABV2QDG0_9BURK</name>
<proteinExistence type="predicted"/>
<evidence type="ECO:0000313" key="3">
    <source>
        <dbReference type="Proteomes" id="UP001549320"/>
    </source>
</evidence>
<dbReference type="RefSeq" id="WP_354446843.1">
    <property type="nucleotide sequence ID" value="NZ_JBEPSH010000008.1"/>
</dbReference>